<keyword evidence="3" id="KW-1133">Transmembrane helix</keyword>
<dbReference type="InterPro" id="IPR036188">
    <property type="entry name" value="FAD/NAD-bd_sf"/>
</dbReference>
<dbReference type="PANTHER" id="PTHR43539:SF78">
    <property type="entry name" value="FLAVIN-CONTAINING MONOOXYGENASE"/>
    <property type="match status" value="1"/>
</dbReference>
<dbReference type="PRINTS" id="PR00368">
    <property type="entry name" value="FADPNR"/>
</dbReference>
<sequence length="465" mass="50365">MPHASAVRRSGDQRIGPDQQTFRHRSCRTGTSCEVSAWLTFPGIAEGSAFYFTYFVGTVAVTVAIIGAGPYGLSIAAHLRSLGVQYRIFGVPIDTWARHVPAGMLLKSDGFASSLSDPDGKGTLANYCSDQGLPYHDTDLPVKVDVFVDYARDFQQRFVPDLEERQVVSLDKEGDVFTLVLDDGETLTADLVVNAVGITHFGRMPDELKHLPESLATHSAAHHDLSGYAGKNVHVIGGGASAVDIAVLLSESGAETSLIVRSGQLKFASPPSGRPRSRWDEIKAPSSGLGPGWRSWLCQNRPGLFRYLPGSFRTKVVRRHLGPASGWPMKARMEAGVKVSVGTRIEQASEVDGRVRLVLRSDDGSHREVVTDHVIAATGYWPDVERLSFVSERVRRGVRTHAGLAMLSGTFETSVDGLYIVGPAAADSFGPLMRFMVGAEYVAPLVARRLARRARKEPARGVTTA</sequence>
<feature type="region of interest" description="Disordered" evidence="2">
    <location>
        <begin position="1"/>
        <end position="23"/>
    </location>
</feature>
<evidence type="ECO:0000256" key="3">
    <source>
        <dbReference type="SAM" id="Phobius"/>
    </source>
</evidence>
<keyword evidence="5" id="KW-1185">Reference proteome</keyword>
<reference evidence="4 5" key="1">
    <citation type="submission" date="2024-10" db="EMBL/GenBank/DDBJ databases">
        <title>The Natural Products Discovery Center: Release of the First 8490 Sequenced Strains for Exploring Actinobacteria Biosynthetic Diversity.</title>
        <authorList>
            <person name="Kalkreuter E."/>
            <person name="Kautsar S.A."/>
            <person name="Yang D."/>
            <person name="Bader C.D."/>
            <person name="Teijaro C.N."/>
            <person name="Fluegel L."/>
            <person name="Davis C.M."/>
            <person name="Simpson J.R."/>
            <person name="Lauterbach L."/>
            <person name="Steele A.D."/>
            <person name="Gui C."/>
            <person name="Meng S."/>
            <person name="Li G."/>
            <person name="Viehrig K."/>
            <person name="Ye F."/>
            <person name="Su P."/>
            <person name="Kiefer A.F."/>
            <person name="Nichols A."/>
            <person name="Cepeda A.J."/>
            <person name="Yan W."/>
            <person name="Fan B."/>
            <person name="Jiang Y."/>
            <person name="Adhikari A."/>
            <person name="Zheng C.-J."/>
            <person name="Schuster L."/>
            <person name="Cowan T.M."/>
            <person name="Smanski M.J."/>
            <person name="Chevrette M.G."/>
            <person name="De Carvalho L.P.S."/>
            <person name="Shen B."/>
        </authorList>
    </citation>
    <scope>NUCLEOTIDE SEQUENCE [LARGE SCALE GENOMIC DNA]</scope>
    <source>
        <strain evidence="4 5">NPDC000087</strain>
    </source>
</reference>
<comment type="caution">
    <text evidence="4">The sequence shown here is derived from an EMBL/GenBank/DDBJ whole genome shotgun (WGS) entry which is preliminary data.</text>
</comment>
<organism evidence="4 5">
    <name type="scientific">Paractinoplanes globisporus</name>
    <dbReference type="NCBI Taxonomy" id="113565"/>
    <lineage>
        <taxon>Bacteria</taxon>
        <taxon>Bacillati</taxon>
        <taxon>Actinomycetota</taxon>
        <taxon>Actinomycetes</taxon>
        <taxon>Micromonosporales</taxon>
        <taxon>Micromonosporaceae</taxon>
        <taxon>Paractinoplanes</taxon>
    </lineage>
</organism>
<feature type="transmembrane region" description="Helical" evidence="3">
    <location>
        <begin position="49"/>
        <end position="73"/>
    </location>
</feature>
<dbReference type="Proteomes" id="UP001602245">
    <property type="component" value="Unassembled WGS sequence"/>
</dbReference>
<dbReference type="PANTHER" id="PTHR43539">
    <property type="entry name" value="FLAVIN-BINDING MONOOXYGENASE-LIKE PROTEIN (AFU_ORTHOLOGUE AFUA_4G09220)"/>
    <property type="match status" value="1"/>
</dbReference>
<gene>
    <name evidence="4" type="ORF">ACFY35_15345</name>
</gene>
<name>A0ABW6WDR0_9ACTN</name>
<dbReference type="EMBL" id="JBIAZU010000002">
    <property type="protein sequence ID" value="MFF5290819.1"/>
    <property type="molecule type" value="Genomic_DNA"/>
</dbReference>
<dbReference type="Pfam" id="PF13738">
    <property type="entry name" value="Pyr_redox_3"/>
    <property type="match status" value="1"/>
</dbReference>
<keyword evidence="3" id="KW-0472">Membrane</keyword>
<dbReference type="Gene3D" id="3.50.50.60">
    <property type="entry name" value="FAD/NAD(P)-binding domain"/>
    <property type="match status" value="1"/>
</dbReference>
<dbReference type="InterPro" id="IPR050982">
    <property type="entry name" value="Auxin_biosynth/cation_transpt"/>
</dbReference>
<evidence type="ECO:0000256" key="1">
    <source>
        <dbReference type="ARBA" id="ARBA00023002"/>
    </source>
</evidence>
<keyword evidence="1" id="KW-0560">Oxidoreductase</keyword>
<accession>A0ABW6WDR0</accession>
<evidence type="ECO:0000256" key="2">
    <source>
        <dbReference type="SAM" id="MobiDB-lite"/>
    </source>
</evidence>
<evidence type="ECO:0000313" key="4">
    <source>
        <dbReference type="EMBL" id="MFF5290819.1"/>
    </source>
</evidence>
<dbReference type="RefSeq" id="WP_245577097.1">
    <property type="nucleotide sequence ID" value="NZ_JBIAZU010000002.1"/>
</dbReference>
<proteinExistence type="predicted"/>
<dbReference type="SUPFAM" id="SSF51905">
    <property type="entry name" value="FAD/NAD(P)-binding domain"/>
    <property type="match status" value="1"/>
</dbReference>
<protein>
    <submittedName>
        <fullName evidence="4">NAD(P)-binding domain-containing protein</fullName>
    </submittedName>
</protein>
<evidence type="ECO:0000313" key="5">
    <source>
        <dbReference type="Proteomes" id="UP001602245"/>
    </source>
</evidence>
<dbReference type="PRINTS" id="PR00411">
    <property type="entry name" value="PNDRDTASEI"/>
</dbReference>
<keyword evidence="3" id="KW-0812">Transmembrane</keyword>